<evidence type="ECO:0000256" key="1">
    <source>
        <dbReference type="ARBA" id="ARBA00009004"/>
    </source>
</evidence>
<reference evidence="2 3" key="1">
    <citation type="submission" date="2019-07" db="EMBL/GenBank/DDBJ databases">
        <title>Whole genome shotgun sequence of Thiobacillus plumbophilus NBRC 107929.</title>
        <authorList>
            <person name="Hosoyama A."/>
            <person name="Uohara A."/>
            <person name="Ohji S."/>
            <person name="Ichikawa N."/>
        </authorList>
    </citation>
    <scope>NUCLEOTIDE SEQUENCE [LARGE SCALE GENOMIC DNA]</scope>
    <source>
        <strain evidence="2 3">NBRC 107929</strain>
    </source>
</reference>
<dbReference type="AlphaFoldDB" id="A0A512LBD9"/>
<proteinExistence type="inferred from homology"/>
<dbReference type="CDD" id="cd02965">
    <property type="entry name" value="HyaE"/>
    <property type="match status" value="1"/>
</dbReference>
<evidence type="ECO:0000313" key="2">
    <source>
        <dbReference type="EMBL" id="GEP31776.1"/>
    </source>
</evidence>
<dbReference type="Proteomes" id="UP000321337">
    <property type="component" value="Unassembled WGS sequence"/>
</dbReference>
<dbReference type="InterPro" id="IPR036249">
    <property type="entry name" value="Thioredoxin-like_sf"/>
</dbReference>
<dbReference type="SUPFAM" id="SSF52833">
    <property type="entry name" value="Thioredoxin-like"/>
    <property type="match status" value="1"/>
</dbReference>
<comment type="caution">
    <text evidence="2">The sequence shown here is derived from an EMBL/GenBank/DDBJ whole genome shotgun (WGS) entry which is preliminary data.</text>
</comment>
<accession>A0A512LBD9</accession>
<dbReference type="InterPro" id="IPR010893">
    <property type="entry name" value="NiFe-hyd_mat_HyaE"/>
</dbReference>
<evidence type="ECO:0008006" key="4">
    <source>
        <dbReference type="Google" id="ProtNLM"/>
    </source>
</evidence>
<protein>
    <recommendedName>
        <fullName evidence="4">Hydrogenase expression/formation protein</fullName>
    </recommendedName>
</protein>
<evidence type="ECO:0000313" key="3">
    <source>
        <dbReference type="Proteomes" id="UP000321337"/>
    </source>
</evidence>
<name>A0A512LBD9_9PROT</name>
<gene>
    <name evidence="2" type="ORF">TPL01_29140</name>
</gene>
<dbReference type="OrthoDB" id="6560050at2"/>
<sequence length="163" mass="18002">MSEGVLDYALVAQEKVATEQNALGMLITRLCEQHQFVLVDEGNLEALTQASGDMVLLLTEDVVRSPETWDVAIVLPEILKLFGGRLKAAIADTENSKKLQARFGTTRFPAMVFLRDGEYVDVIQRMLDWDEFVAEVTGVLEKPIGRAPTIGIPVRNEVASSCH</sequence>
<dbReference type="RefSeq" id="WP_147074732.1">
    <property type="nucleotide sequence ID" value="NZ_AP021884.1"/>
</dbReference>
<dbReference type="Gene3D" id="3.40.30.10">
    <property type="entry name" value="Glutaredoxin"/>
    <property type="match status" value="1"/>
</dbReference>
<dbReference type="Pfam" id="PF07449">
    <property type="entry name" value="HyaE"/>
    <property type="match status" value="1"/>
</dbReference>
<organism evidence="2 3">
    <name type="scientific">Sulfuriferula plumbiphila</name>
    <dbReference type="NCBI Taxonomy" id="171865"/>
    <lineage>
        <taxon>Bacteria</taxon>
        <taxon>Pseudomonadati</taxon>
        <taxon>Pseudomonadota</taxon>
        <taxon>Betaproteobacteria</taxon>
        <taxon>Nitrosomonadales</taxon>
        <taxon>Sulfuricellaceae</taxon>
        <taxon>Sulfuriferula</taxon>
    </lineage>
</organism>
<dbReference type="EMBL" id="BKAD01000036">
    <property type="protein sequence ID" value="GEP31776.1"/>
    <property type="molecule type" value="Genomic_DNA"/>
</dbReference>
<keyword evidence="3" id="KW-1185">Reference proteome</keyword>
<comment type="similarity">
    <text evidence="1">Belongs to the HupG/HyaE family.</text>
</comment>